<comment type="caution">
    <text evidence="9">The sequence shown here is derived from an EMBL/GenBank/DDBJ whole genome shotgun (WGS) entry which is preliminary data.</text>
</comment>
<proteinExistence type="inferred from homology"/>
<evidence type="ECO:0000256" key="4">
    <source>
        <dbReference type="ARBA" id="ARBA00022964"/>
    </source>
</evidence>
<dbReference type="GO" id="GO:0005634">
    <property type="term" value="C:nucleus"/>
    <property type="evidence" value="ECO:0007669"/>
    <property type="project" value="UniProtKB-SubCell"/>
</dbReference>
<protein>
    <recommendedName>
        <fullName evidence="8">Fe2OG dioxygenase domain-containing protein</fullName>
    </recommendedName>
</protein>
<dbReference type="InterPro" id="IPR027450">
    <property type="entry name" value="AlkB-like"/>
</dbReference>
<keyword evidence="7" id="KW-0539">Nucleus</keyword>
<keyword evidence="5" id="KW-0560">Oxidoreductase</keyword>
<organism evidence="9">
    <name type="scientific">Psilocybe cubensis</name>
    <name type="common">Psychedelic mushroom</name>
    <name type="synonym">Stropharia cubensis</name>
    <dbReference type="NCBI Taxonomy" id="181762"/>
    <lineage>
        <taxon>Eukaryota</taxon>
        <taxon>Fungi</taxon>
        <taxon>Dikarya</taxon>
        <taxon>Basidiomycota</taxon>
        <taxon>Agaricomycotina</taxon>
        <taxon>Agaricomycetes</taxon>
        <taxon>Agaricomycetidae</taxon>
        <taxon>Agaricales</taxon>
        <taxon>Agaricineae</taxon>
        <taxon>Strophariaceae</taxon>
        <taxon>Psilocybe</taxon>
    </lineage>
</organism>
<evidence type="ECO:0000256" key="7">
    <source>
        <dbReference type="ARBA" id="ARBA00023242"/>
    </source>
</evidence>
<dbReference type="Gene3D" id="2.60.120.590">
    <property type="entry name" value="Alpha-ketoglutarate-dependent dioxygenase AlkB-like"/>
    <property type="match status" value="1"/>
</dbReference>
<dbReference type="GO" id="GO:0051213">
    <property type="term" value="F:dioxygenase activity"/>
    <property type="evidence" value="ECO:0007669"/>
    <property type="project" value="UniProtKB-KW"/>
</dbReference>
<accession>A0A8H7XVK8</accession>
<dbReference type="InterPro" id="IPR005123">
    <property type="entry name" value="Oxoglu/Fe-dep_dioxygenase_dom"/>
</dbReference>
<evidence type="ECO:0000256" key="6">
    <source>
        <dbReference type="ARBA" id="ARBA00023004"/>
    </source>
</evidence>
<dbReference type="PANTHER" id="PTHR46030:SF1">
    <property type="entry name" value="ALPHA-KETOGLUTARATE-DEPENDENT DIOXYGENASE ALKB HOMOLOG 6"/>
    <property type="match status" value="1"/>
</dbReference>
<dbReference type="PROSITE" id="PS51471">
    <property type="entry name" value="FE2OG_OXY"/>
    <property type="match status" value="1"/>
</dbReference>
<evidence type="ECO:0000256" key="5">
    <source>
        <dbReference type="ARBA" id="ARBA00023002"/>
    </source>
</evidence>
<comment type="subcellular location">
    <subcellularLocation>
        <location evidence="1">Nucleus</location>
    </subcellularLocation>
</comment>
<comment type="similarity">
    <text evidence="2">Belongs to the alkB family.</text>
</comment>
<sequence>MANTPVNHTHHQINGLEKTFYIPDFITPEEEEYLIKKIKESPQPQWKILSNRRMYLVGGDMTAKGALIVKPLPHFVNEYPDIISRIKATGAFSSSVHKEPNHVIMNEYLPGQGIMPHEDGPRYHPVVATLSLGSHTVFHYYQYEKNDYNGAVSRGVGKTINTTPVSSILLEPRSLIISSGAMYTSHLHGIEEIKEDVISPNADLPGVLLSNLNQLRDPLVKSLIEEGTPLRRGIRYSLTFRDVERLSSLSVVPRR</sequence>
<evidence type="ECO:0000256" key="1">
    <source>
        <dbReference type="ARBA" id="ARBA00004123"/>
    </source>
</evidence>
<keyword evidence="4" id="KW-0223">Dioxygenase</keyword>
<dbReference type="InterPro" id="IPR032862">
    <property type="entry name" value="ALKBH6"/>
</dbReference>
<reference evidence="9" key="1">
    <citation type="submission" date="2021-02" db="EMBL/GenBank/DDBJ databases">
        <title>Psilocybe cubensis genome.</title>
        <authorList>
            <person name="Mckernan K.J."/>
            <person name="Crawford S."/>
            <person name="Trippe A."/>
            <person name="Kane L.T."/>
            <person name="Mclaughlin S."/>
        </authorList>
    </citation>
    <scope>NUCLEOTIDE SEQUENCE [LARGE SCALE GENOMIC DNA]</scope>
    <source>
        <strain evidence="9">MGC-MH-2018</strain>
    </source>
</reference>
<dbReference type="AlphaFoldDB" id="A0A8H7XVK8"/>
<evidence type="ECO:0000256" key="3">
    <source>
        <dbReference type="ARBA" id="ARBA00022723"/>
    </source>
</evidence>
<keyword evidence="6" id="KW-0408">Iron</keyword>
<evidence type="ECO:0000313" key="9">
    <source>
        <dbReference type="EMBL" id="KAG5167648.1"/>
    </source>
</evidence>
<dbReference type="PANTHER" id="PTHR46030">
    <property type="entry name" value="ALPHA-KETOGLUTARATE-DEPENDENT DIOXYGENASE ALKB HOMOLOG 6"/>
    <property type="match status" value="1"/>
</dbReference>
<feature type="domain" description="Fe2OG dioxygenase" evidence="8">
    <location>
        <begin position="99"/>
        <end position="244"/>
    </location>
</feature>
<name>A0A8H7XVK8_PSICU</name>
<dbReference type="EMBL" id="JAFIQS010000007">
    <property type="protein sequence ID" value="KAG5167648.1"/>
    <property type="molecule type" value="Genomic_DNA"/>
</dbReference>
<dbReference type="SUPFAM" id="SSF51197">
    <property type="entry name" value="Clavaminate synthase-like"/>
    <property type="match status" value="1"/>
</dbReference>
<dbReference type="Pfam" id="PF13532">
    <property type="entry name" value="2OG-FeII_Oxy_2"/>
    <property type="match status" value="1"/>
</dbReference>
<dbReference type="GO" id="GO:0046872">
    <property type="term" value="F:metal ion binding"/>
    <property type="evidence" value="ECO:0007669"/>
    <property type="project" value="UniProtKB-KW"/>
</dbReference>
<evidence type="ECO:0000256" key="2">
    <source>
        <dbReference type="ARBA" id="ARBA00007879"/>
    </source>
</evidence>
<keyword evidence="3" id="KW-0479">Metal-binding</keyword>
<dbReference type="InterPro" id="IPR037151">
    <property type="entry name" value="AlkB-like_sf"/>
</dbReference>
<gene>
    <name evidence="9" type="ORF">JR316_008000</name>
</gene>
<evidence type="ECO:0000259" key="8">
    <source>
        <dbReference type="PROSITE" id="PS51471"/>
    </source>
</evidence>